<reference evidence="2 3" key="1">
    <citation type="submission" date="2018-03" db="EMBL/GenBank/DDBJ databases">
        <authorList>
            <person name="Keele B.F."/>
        </authorList>
    </citation>
    <scope>NUCLEOTIDE SEQUENCE [LARGE SCALE GENOMIC DNA]</scope>
    <source>
        <strain evidence="2 3">D20</strain>
    </source>
</reference>
<dbReference type="AlphaFoldDB" id="A0A2T4IB52"/>
<keyword evidence="3" id="KW-1185">Reference proteome</keyword>
<accession>A0A2T4IB52</accession>
<dbReference type="GO" id="GO:0032259">
    <property type="term" value="P:methylation"/>
    <property type="evidence" value="ECO:0007669"/>
    <property type="project" value="UniProtKB-KW"/>
</dbReference>
<dbReference type="Proteomes" id="UP000241193">
    <property type="component" value="Unassembled WGS sequence"/>
</dbReference>
<keyword evidence="2" id="KW-0808">Transferase</keyword>
<dbReference type="Gene3D" id="3.40.50.150">
    <property type="entry name" value="Vaccinia Virus protein VP39"/>
    <property type="match status" value="2"/>
</dbReference>
<protein>
    <submittedName>
        <fullName evidence="2">Methyltransferase type 12</fullName>
    </submittedName>
</protein>
<proteinExistence type="predicted"/>
<dbReference type="SUPFAM" id="SSF53335">
    <property type="entry name" value="S-adenosyl-L-methionine-dependent methyltransferases"/>
    <property type="match status" value="1"/>
</dbReference>
<evidence type="ECO:0000313" key="3">
    <source>
        <dbReference type="Proteomes" id="UP000241193"/>
    </source>
</evidence>
<evidence type="ECO:0000313" key="2">
    <source>
        <dbReference type="EMBL" id="PTD94992.1"/>
    </source>
</evidence>
<evidence type="ECO:0000256" key="1">
    <source>
        <dbReference type="SAM" id="MobiDB-lite"/>
    </source>
</evidence>
<reference evidence="2 3" key="2">
    <citation type="submission" date="2018-04" db="EMBL/GenBank/DDBJ databases">
        <title>Thauera lacus sp. nov., isolated from an saline lake in Inner Mongolia, China.</title>
        <authorList>
            <person name="Liang Q.-Y."/>
        </authorList>
    </citation>
    <scope>NUCLEOTIDE SEQUENCE [LARGE SCALE GENOMIC DNA]</scope>
    <source>
        <strain evidence="2 3">D20</strain>
    </source>
</reference>
<sequence length="259" mass="29067">MVPFRTRRHLPDHDHPAHRAHRPQRPPAQALTGGAVSGPPCPLCAAPAATPFAEHDARRYWRCARCETTFVDPAQLPARADELREYALHRNDPDDAGYRAFLARLTEPLLARLASASRGLDYGCGPGPALAAMLRAEGHQVALYDPLFAADEAVLRATYDFITCTEVAEHFHRPAEEFARLDTLLAPGGWLALMTTFLPDGCNFARWHYRRDPTHVVFYRPPAFHYLAARHGWECEIPRDNVVLMRKPLLPPSSRRGRA</sequence>
<feature type="region of interest" description="Disordered" evidence="1">
    <location>
        <begin position="1"/>
        <end position="34"/>
    </location>
</feature>
<dbReference type="GO" id="GO:0008168">
    <property type="term" value="F:methyltransferase activity"/>
    <property type="evidence" value="ECO:0007669"/>
    <property type="project" value="UniProtKB-KW"/>
</dbReference>
<dbReference type="EMBL" id="PZKC01000023">
    <property type="protein sequence ID" value="PTD94992.1"/>
    <property type="molecule type" value="Genomic_DNA"/>
</dbReference>
<organism evidence="2 3">
    <name type="scientific">Pseudothauera lacus</name>
    <dbReference type="NCBI Taxonomy" id="2136175"/>
    <lineage>
        <taxon>Bacteria</taxon>
        <taxon>Pseudomonadati</taxon>
        <taxon>Pseudomonadota</taxon>
        <taxon>Betaproteobacteria</taxon>
        <taxon>Rhodocyclales</taxon>
        <taxon>Zoogloeaceae</taxon>
        <taxon>Pseudothauera</taxon>
    </lineage>
</organism>
<dbReference type="OrthoDB" id="9816564at2"/>
<comment type="caution">
    <text evidence="2">The sequence shown here is derived from an EMBL/GenBank/DDBJ whole genome shotgun (WGS) entry which is preliminary data.</text>
</comment>
<keyword evidence="2" id="KW-0489">Methyltransferase</keyword>
<gene>
    <name evidence="2" type="ORF">C8261_16655</name>
</gene>
<name>A0A2T4IB52_9RHOO</name>
<dbReference type="Pfam" id="PF13489">
    <property type="entry name" value="Methyltransf_23"/>
    <property type="match status" value="1"/>
</dbReference>
<dbReference type="CDD" id="cd02440">
    <property type="entry name" value="AdoMet_MTases"/>
    <property type="match status" value="1"/>
</dbReference>
<dbReference type="InterPro" id="IPR029063">
    <property type="entry name" value="SAM-dependent_MTases_sf"/>
</dbReference>